<accession>A0A378X507</accession>
<name>A0A378X507_9NOCA</name>
<dbReference type="AlphaFoldDB" id="A0A378X507"/>
<evidence type="ECO:0000313" key="2">
    <source>
        <dbReference type="Proteomes" id="UP000255082"/>
    </source>
</evidence>
<evidence type="ECO:0000313" key="1">
    <source>
        <dbReference type="EMBL" id="SUA48690.1"/>
    </source>
</evidence>
<dbReference type="OrthoDB" id="4761892at2"/>
<dbReference type="EMBL" id="UGRU01000001">
    <property type="protein sequence ID" value="SUA48690.1"/>
    <property type="molecule type" value="Genomic_DNA"/>
</dbReference>
<proteinExistence type="predicted"/>
<dbReference type="RefSeq" id="WP_062968992.1">
    <property type="nucleotide sequence ID" value="NZ_JAJFOE010000002.1"/>
</dbReference>
<dbReference type="Proteomes" id="UP000255082">
    <property type="component" value="Unassembled WGS sequence"/>
</dbReference>
<gene>
    <name evidence="1" type="ORF">NCTC13184_07245</name>
</gene>
<reference evidence="1 2" key="1">
    <citation type="submission" date="2018-06" db="EMBL/GenBank/DDBJ databases">
        <authorList>
            <consortium name="Pathogen Informatics"/>
            <person name="Doyle S."/>
        </authorList>
    </citation>
    <scope>NUCLEOTIDE SEQUENCE [LARGE SCALE GENOMIC DNA]</scope>
    <source>
        <strain evidence="1 2">NCTC13184</strain>
    </source>
</reference>
<organism evidence="1 2">
    <name type="scientific">Nocardia africana</name>
    <dbReference type="NCBI Taxonomy" id="134964"/>
    <lineage>
        <taxon>Bacteria</taxon>
        <taxon>Bacillati</taxon>
        <taxon>Actinomycetota</taxon>
        <taxon>Actinomycetes</taxon>
        <taxon>Mycobacteriales</taxon>
        <taxon>Nocardiaceae</taxon>
        <taxon>Nocardia</taxon>
    </lineage>
</organism>
<sequence length="91" mass="9475">MADIVHVPAHFLDRFVGIDDEDCLVIEEDYGALTTLTPCCDAYGKGSDYEIICRACYGAVAAKHAGGGTIAVPRAELEVIAVPDTGSDAGS</sequence>
<protein>
    <submittedName>
        <fullName evidence="1">Uncharacterized protein</fullName>
    </submittedName>
</protein>